<evidence type="ECO:0000256" key="4">
    <source>
        <dbReference type="ARBA" id="ARBA00022741"/>
    </source>
</evidence>
<dbReference type="InterPro" id="IPR006282">
    <property type="entry name" value="Thi_PPkinase"/>
</dbReference>
<dbReference type="SUPFAM" id="SSF63999">
    <property type="entry name" value="Thiamin pyrophosphokinase, catalytic domain"/>
    <property type="match status" value="1"/>
</dbReference>
<dbReference type="GO" id="GO:0004788">
    <property type="term" value="F:thiamine diphosphokinase activity"/>
    <property type="evidence" value="ECO:0007669"/>
    <property type="project" value="UniProtKB-UniRule"/>
</dbReference>
<evidence type="ECO:0000313" key="10">
    <source>
        <dbReference type="Proteomes" id="UP001187682"/>
    </source>
</evidence>
<accession>A0AAE8MXJ4</accession>
<organism evidence="9 10">
    <name type="scientific">Cephalotrichum gorgonifer</name>
    <dbReference type="NCBI Taxonomy" id="2041049"/>
    <lineage>
        <taxon>Eukaryota</taxon>
        <taxon>Fungi</taxon>
        <taxon>Dikarya</taxon>
        <taxon>Ascomycota</taxon>
        <taxon>Pezizomycotina</taxon>
        <taxon>Sordariomycetes</taxon>
        <taxon>Hypocreomycetidae</taxon>
        <taxon>Microascales</taxon>
        <taxon>Microascaceae</taxon>
        <taxon>Cephalotrichum</taxon>
    </lineage>
</organism>
<dbReference type="AlphaFoldDB" id="A0AAE8MXJ4"/>
<dbReference type="GO" id="GO:0009229">
    <property type="term" value="P:thiamine diphosphate biosynthetic process"/>
    <property type="evidence" value="ECO:0007669"/>
    <property type="project" value="UniProtKB-UniRule"/>
</dbReference>
<dbReference type="PIRSF" id="PIRSF031057">
    <property type="entry name" value="Thiamin_pyrophosphokinase"/>
    <property type="match status" value="1"/>
</dbReference>
<feature type="domain" description="Thiamin pyrophosphokinase thiamin-binding" evidence="8">
    <location>
        <begin position="180"/>
        <end position="254"/>
    </location>
</feature>
<sequence length="261" mass="28361">MFEWDLGAIIRPGRAKAGEADSEGPRFALIMLNQPVKNMAVLHELWKGSCLRVAADGGANRLYELSQSTEPNTFDSLDVIIGDLDSLTPEARTHFESRGASVIHDPDQESTDFGKAIAHIRAASGPGPIDIAAVGGLGGRVDQGLSQLHHLYLFQPGAAYERGRIYLVSEESVTVQLKPGRHSIRVRRRGAGPEEDVFGKYVGIVPVGEPSVISTRGLEWDVEDWATAFGGRMSTSNHVLPETECVEVETSRDVLFTISLK</sequence>
<dbReference type="NCBIfam" id="TIGR01378">
    <property type="entry name" value="thi_PPkinase"/>
    <property type="match status" value="1"/>
</dbReference>
<name>A0AAE8MXJ4_9PEZI</name>
<dbReference type="GO" id="GO:0030975">
    <property type="term" value="F:thiamine binding"/>
    <property type="evidence" value="ECO:0007669"/>
    <property type="project" value="UniProtKB-UniRule"/>
</dbReference>
<dbReference type="InterPro" id="IPR007371">
    <property type="entry name" value="TPK_catalytic"/>
</dbReference>
<comment type="pathway">
    <text evidence="1 7">Cofactor biosynthesis; thiamine diphosphate biosynthesis; thiamine diphosphate from thiamine: step 1/1.</text>
</comment>
<evidence type="ECO:0000256" key="5">
    <source>
        <dbReference type="ARBA" id="ARBA00022777"/>
    </source>
</evidence>
<dbReference type="SUPFAM" id="SSF63862">
    <property type="entry name" value="Thiamin pyrophosphokinase, substrate-binding domain"/>
    <property type="match status" value="1"/>
</dbReference>
<dbReference type="InterPro" id="IPR036371">
    <property type="entry name" value="TPK_B1-bd_sf"/>
</dbReference>
<keyword evidence="5 7" id="KW-0418">Kinase</keyword>
<dbReference type="InterPro" id="IPR016966">
    <property type="entry name" value="Thiamin_pyrophosphokinase_euk"/>
</dbReference>
<gene>
    <name evidence="9" type="ORF">DNG_04206</name>
</gene>
<dbReference type="CDD" id="cd07995">
    <property type="entry name" value="TPK"/>
    <property type="match status" value="1"/>
</dbReference>
<reference evidence="9" key="1">
    <citation type="submission" date="2018-03" db="EMBL/GenBank/DDBJ databases">
        <authorList>
            <person name="Guldener U."/>
        </authorList>
    </citation>
    <scope>NUCLEOTIDE SEQUENCE</scope>
</reference>
<dbReference type="Pfam" id="PF04263">
    <property type="entry name" value="TPK_catalytic"/>
    <property type="match status" value="1"/>
</dbReference>
<dbReference type="EMBL" id="ONZQ02000005">
    <property type="protein sequence ID" value="SPO01533.1"/>
    <property type="molecule type" value="Genomic_DNA"/>
</dbReference>
<evidence type="ECO:0000256" key="7">
    <source>
        <dbReference type="PIRNR" id="PIRNR031057"/>
    </source>
</evidence>
<proteinExistence type="inferred from homology"/>
<evidence type="ECO:0000256" key="3">
    <source>
        <dbReference type="ARBA" id="ARBA00022679"/>
    </source>
</evidence>
<evidence type="ECO:0000256" key="2">
    <source>
        <dbReference type="ARBA" id="ARBA00006785"/>
    </source>
</evidence>
<dbReference type="GO" id="GO:0016301">
    <property type="term" value="F:kinase activity"/>
    <property type="evidence" value="ECO:0007669"/>
    <property type="project" value="UniProtKB-UniRule"/>
</dbReference>
<dbReference type="InterPro" id="IPR036759">
    <property type="entry name" value="TPK_catalytic_sf"/>
</dbReference>
<comment type="catalytic activity">
    <reaction evidence="7">
        <text>thiamine + ATP = thiamine diphosphate + AMP + H(+)</text>
        <dbReference type="Rhea" id="RHEA:11576"/>
        <dbReference type="ChEBI" id="CHEBI:15378"/>
        <dbReference type="ChEBI" id="CHEBI:18385"/>
        <dbReference type="ChEBI" id="CHEBI:30616"/>
        <dbReference type="ChEBI" id="CHEBI:58937"/>
        <dbReference type="ChEBI" id="CHEBI:456215"/>
    </reaction>
</comment>
<comment type="caution">
    <text evidence="9">The sequence shown here is derived from an EMBL/GenBank/DDBJ whole genome shotgun (WGS) entry which is preliminary data.</text>
</comment>
<comment type="similarity">
    <text evidence="2 7">Belongs to the thiamine pyrophosphokinase family.</text>
</comment>
<dbReference type="PANTHER" id="PTHR13622">
    <property type="entry name" value="THIAMIN PYROPHOSPHOKINASE"/>
    <property type="match status" value="1"/>
</dbReference>
<keyword evidence="3 7" id="KW-0808">Transferase</keyword>
<dbReference type="GO" id="GO:0005524">
    <property type="term" value="F:ATP binding"/>
    <property type="evidence" value="ECO:0007669"/>
    <property type="project" value="UniProtKB-UniRule"/>
</dbReference>
<dbReference type="Gene3D" id="3.40.50.10240">
    <property type="entry name" value="Thiamin pyrophosphokinase, catalytic domain"/>
    <property type="match status" value="1"/>
</dbReference>
<dbReference type="Pfam" id="PF04265">
    <property type="entry name" value="TPK_B1_binding"/>
    <property type="match status" value="1"/>
</dbReference>
<evidence type="ECO:0000259" key="8">
    <source>
        <dbReference type="SMART" id="SM00983"/>
    </source>
</evidence>
<protein>
    <recommendedName>
        <fullName evidence="7">Thiamine pyrophosphokinase</fullName>
        <ecNumber evidence="7">2.7.6.2</ecNumber>
    </recommendedName>
</protein>
<dbReference type="SMART" id="SM00983">
    <property type="entry name" value="TPK_B1_binding"/>
    <property type="match status" value="1"/>
</dbReference>
<keyword evidence="4 7" id="KW-0547">Nucleotide-binding</keyword>
<evidence type="ECO:0000256" key="1">
    <source>
        <dbReference type="ARBA" id="ARBA00005078"/>
    </source>
</evidence>
<dbReference type="InterPro" id="IPR007373">
    <property type="entry name" value="Thiamin_PyroPKinase_B1-bd"/>
</dbReference>
<keyword evidence="6 7" id="KW-0067">ATP-binding</keyword>
<evidence type="ECO:0000313" key="9">
    <source>
        <dbReference type="EMBL" id="SPO01533.1"/>
    </source>
</evidence>
<evidence type="ECO:0000256" key="6">
    <source>
        <dbReference type="ARBA" id="ARBA00022840"/>
    </source>
</evidence>
<keyword evidence="10" id="KW-1185">Reference proteome</keyword>
<dbReference type="GO" id="GO:0006772">
    <property type="term" value="P:thiamine metabolic process"/>
    <property type="evidence" value="ECO:0007669"/>
    <property type="project" value="InterPro"/>
</dbReference>
<dbReference type="Proteomes" id="UP001187682">
    <property type="component" value="Unassembled WGS sequence"/>
</dbReference>
<dbReference type="EC" id="2.7.6.2" evidence="7"/>
<dbReference type="PANTHER" id="PTHR13622:SF8">
    <property type="entry name" value="THIAMIN PYROPHOSPHOKINASE 1"/>
    <property type="match status" value="1"/>
</dbReference>